<dbReference type="EMBL" id="HBEZ01020968">
    <property type="protein sequence ID" value="CAD8633963.1"/>
    <property type="molecule type" value="Transcribed_RNA"/>
</dbReference>
<evidence type="ECO:0000259" key="10">
    <source>
        <dbReference type="Pfam" id="PF05649"/>
    </source>
</evidence>
<keyword evidence="8" id="KW-0472">Membrane</keyword>
<keyword evidence="3" id="KW-0645">Protease</keyword>
<evidence type="ECO:0000259" key="9">
    <source>
        <dbReference type="Pfam" id="PF01431"/>
    </source>
</evidence>
<dbReference type="PANTHER" id="PTHR11733:SF167">
    <property type="entry name" value="FI17812P1-RELATED"/>
    <property type="match status" value="1"/>
</dbReference>
<dbReference type="Pfam" id="PF05649">
    <property type="entry name" value="Peptidase_M13_N"/>
    <property type="match status" value="1"/>
</dbReference>
<dbReference type="Gene3D" id="1.10.1380.10">
    <property type="entry name" value="Neutral endopeptidase , domain2"/>
    <property type="match status" value="1"/>
</dbReference>
<evidence type="ECO:0000313" key="11">
    <source>
        <dbReference type="EMBL" id="CAD8633963.1"/>
    </source>
</evidence>
<proteinExistence type="inferred from homology"/>
<dbReference type="PROSITE" id="PS51885">
    <property type="entry name" value="NEPRILYSIN"/>
    <property type="match status" value="1"/>
</dbReference>
<dbReference type="Pfam" id="PF01431">
    <property type="entry name" value="Peptidase_M13"/>
    <property type="match status" value="1"/>
</dbReference>
<evidence type="ECO:0000256" key="8">
    <source>
        <dbReference type="SAM" id="Phobius"/>
    </source>
</evidence>
<keyword evidence="8" id="KW-0812">Transmembrane</keyword>
<accession>A0A7S0M7Y1</accession>
<dbReference type="InterPro" id="IPR042089">
    <property type="entry name" value="Peptidase_M13_dom_2"/>
</dbReference>
<keyword evidence="4" id="KW-0479">Metal-binding</keyword>
<comment type="cofactor">
    <cofactor evidence="1">
        <name>Zn(2+)</name>
        <dbReference type="ChEBI" id="CHEBI:29105"/>
    </cofactor>
</comment>
<evidence type="ECO:0000256" key="6">
    <source>
        <dbReference type="ARBA" id="ARBA00022833"/>
    </source>
</evidence>
<dbReference type="GO" id="GO:0005886">
    <property type="term" value="C:plasma membrane"/>
    <property type="evidence" value="ECO:0007669"/>
    <property type="project" value="TreeGrafter"/>
</dbReference>
<feature type="transmembrane region" description="Helical" evidence="8">
    <location>
        <begin position="37"/>
        <end position="57"/>
    </location>
</feature>
<feature type="domain" description="Peptidase M13 C-terminal" evidence="9">
    <location>
        <begin position="613"/>
        <end position="809"/>
    </location>
</feature>
<dbReference type="InterPro" id="IPR000718">
    <property type="entry name" value="Peptidase_M13"/>
</dbReference>
<dbReference type="GO" id="GO:0046872">
    <property type="term" value="F:metal ion binding"/>
    <property type="evidence" value="ECO:0007669"/>
    <property type="project" value="UniProtKB-KW"/>
</dbReference>
<evidence type="ECO:0000256" key="3">
    <source>
        <dbReference type="ARBA" id="ARBA00022670"/>
    </source>
</evidence>
<dbReference type="SUPFAM" id="SSF55486">
    <property type="entry name" value="Metalloproteases ('zincins'), catalytic domain"/>
    <property type="match status" value="1"/>
</dbReference>
<protein>
    <recommendedName>
        <fullName evidence="12">Endothelin-converting enzyme 1</fullName>
    </recommendedName>
</protein>
<comment type="similarity">
    <text evidence="2">Belongs to the peptidase M13 family.</text>
</comment>
<dbReference type="PRINTS" id="PR00786">
    <property type="entry name" value="NEPRILYSIN"/>
</dbReference>
<dbReference type="CDD" id="cd08662">
    <property type="entry name" value="M13"/>
    <property type="match status" value="1"/>
</dbReference>
<dbReference type="GO" id="GO:0016485">
    <property type="term" value="P:protein processing"/>
    <property type="evidence" value="ECO:0007669"/>
    <property type="project" value="TreeGrafter"/>
</dbReference>
<keyword evidence="6" id="KW-0862">Zinc</keyword>
<dbReference type="GO" id="GO:0004222">
    <property type="term" value="F:metalloendopeptidase activity"/>
    <property type="evidence" value="ECO:0007669"/>
    <property type="project" value="InterPro"/>
</dbReference>
<dbReference type="InterPro" id="IPR008753">
    <property type="entry name" value="Peptidase_M13_N"/>
</dbReference>
<reference evidence="11" key="1">
    <citation type="submission" date="2021-01" db="EMBL/GenBank/DDBJ databases">
        <authorList>
            <person name="Corre E."/>
            <person name="Pelletier E."/>
            <person name="Niang G."/>
            <person name="Scheremetjew M."/>
            <person name="Finn R."/>
            <person name="Kale V."/>
            <person name="Holt S."/>
            <person name="Cochrane G."/>
            <person name="Meng A."/>
            <person name="Brown T."/>
            <person name="Cohen L."/>
        </authorList>
    </citation>
    <scope>NUCLEOTIDE SEQUENCE</scope>
    <source>
        <strain evidence="11">CCAP979/52</strain>
    </source>
</reference>
<dbReference type="InterPro" id="IPR024079">
    <property type="entry name" value="MetalloPept_cat_dom_sf"/>
</dbReference>
<dbReference type="Gene3D" id="3.40.390.10">
    <property type="entry name" value="Collagenase (Catalytic Domain)"/>
    <property type="match status" value="1"/>
</dbReference>
<keyword evidence="7" id="KW-0482">Metalloprotease</keyword>
<evidence type="ECO:0000256" key="5">
    <source>
        <dbReference type="ARBA" id="ARBA00022801"/>
    </source>
</evidence>
<dbReference type="InterPro" id="IPR018497">
    <property type="entry name" value="Peptidase_M13_C"/>
</dbReference>
<evidence type="ECO:0000256" key="2">
    <source>
        <dbReference type="ARBA" id="ARBA00007357"/>
    </source>
</evidence>
<sequence length="812" mass="90491">MDFPRSAADYAACSPVQSLRTTDDENRHRVSKRTATVTLMAVAMLALGFAVVTSGGGNRRAEMPESSSSIPNVYSKDSIYSSLRSILQDEKKVNQGVSKLTGLLSKPQLAQAKAQYAPTFLSSQARKAPAGAAQHSRLAELHRQALAIVSKSKMMRSKTVLEQLEDIPDDMLEILDFTVDPCDDFYTFACGGFDRTAQIPTFKSQWTRSFDQASVDVENMTIKLLEKDEGQAGTLYKSCMNIDAIERLGAAPLTKLFADIDSIVDGPSLTDYLIKIGLRGKTEFVSYGPEQDDNNPLEKIMVVSHVSLSLPDRDYYLTDTPEFLEQREALRSTVEKFMLLSGRTPEQAATDSANVMLVEKALADSMEDRTTERSEHPTPLNLTDVQALCPTVTWAALFDGLGYYGVGKAWDSERDEPGKTLAVYNPDYLSKLEANVFRAFTFEQLRSYLRWSTLYDYVSYMPADFVDTMVAFNKVLYGTQEKSPRERKCYYVTEGALSVDVSKLFVKAYFPDATKNTATDMLEEIRKAFAADLEELSWMDAETRDKAVQKLHKMDFEVGYPSRWPVRPPLELLEDQFFVNSINLDVLSASRSRSSMYRKPRRDTWTSPVTVVNAYYNPPQNTLFIPAGILQPPFFSPEYPDARNYGSIGAVLGHEMTHGFDDQGREYDGEGRLQEWWTPATDAGYRARSTCIADQFSQYKVAGGVAVSGNLTLGEDIADSGGLKMAYRALEKQSGGRLTDVEKRVYFLSFAQTWCGVTRDEAARASARSDVHAPKNFRVIGALSDNSDFAQVFQCPAGSPMNPSGRGECTLW</sequence>
<evidence type="ECO:0000256" key="7">
    <source>
        <dbReference type="ARBA" id="ARBA00023049"/>
    </source>
</evidence>
<name>A0A7S0M7Y1_9CRYP</name>
<keyword evidence="8" id="KW-1133">Transmembrane helix</keyword>
<organism evidence="11">
    <name type="scientific">Cryptomonas curvata</name>
    <dbReference type="NCBI Taxonomy" id="233186"/>
    <lineage>
        <taxon>Eukaryota</taxon>
        <taxon>Cryptophyceae</taxon>
        <taxon>Cryptomonadales</taxon>
        <taxon>Cryptomonadaceae</taxon>
        <taxon>Cryptomonas</taxon>
    </lineage>
</organism>
<feature type="domain" description="Peptidase M13 N-terminal" evidence="10">
    <location>
        <begin position="181"/>
        <end position="561"/>
    </location>
</feature>
<evidence type="ECO:0000256" key="4">
    <source>
        <dbReference type="ARBA" id="ARBA00022723"/>
    </source>
</evidence>
<dbReference type="PANTHER" id="PTHR11733">
    <property type="entry name" value="ZINC METALLOPROTEASE FAMILY M13 NEPRILYSIN-RELATED"/>
    <property type="match status" value="1"/>
</dbReference>
<dbReference type="AlphaFoldDB" id="A0A7S0M7Y1"/>
<gene>
    <name evidence="11" type="ORF">CCUR1050_LOCUS11644</name>
</gene>
<evidence type="ECO:0000256" key="1">
    <source>
        <dbReference type="ARBA" id="ARBA00001947"/>
    </source>
</evidence>
<evidence type="ECO:0008006" key="12">
    <source>
        <dbReference type="Google" id="ProtNLM"/>
    </source>
</evidence>
<keyword evidence="5" id="KW-0378">Hydrolase</keyword>